<comment type="cofactor">
    <cofactor evidence="1 8">
        <name>heme</name>
        <dbReference type="ChEBI" id="CHEBI:30413"/>
    </cofactor>
</comment>
<dbReference type="Gene3D" id="1.10.630.10">
    <property type="entry name" value="Cytochrome P450"/>
    <property type="match status" value="1"/>
</dbReference>
<dbReference type="OrthoDB" id="1470350at2759"/>
<dbReference type="PRINTS" id="PR00463">
    <property type="entry name" value="EP450I"/>
</dbReference>
<dbReference type="Proteomes" id="UP000016935">
    <property type="component" value="Unassembled WGS sequence"/>
</dbReference>
<keyword evidence="11" id="KW-1185">Reference proteome</keyword>
<protein>
    <submittedName>
        <fullName evidence="10">Uncharacterized protein</fullName>
    </submittedName>
</protein>
<dbReference type="GeneID" id="19401564"/>
<dbReference type="CDD" id="cd11061">
    <property type="entry name" value="CYP67-like"/>
    <property type="match status" value="1"/>
</dbReference>
<reference evidence="10 11" key="1">
    <citation type="journal article" date="2012" name="PLoS Pathog.">
        <title>Diverse lifestyles and strategies of plant pathogenesis encoded in the genomes of eighteen Dothideomycetes fungi.</title>
        <authorList>
            <person name="Ohm R.A."/>
            <person name="Feau N."/>
            <person name="Henrissat B."/>
            <person name="Schoch C.L."/>
            <person name="Horwitz B.A."/>
            <person name="Barry K.W."/>
            <person name="Condon B.J."/>
            <person name="Copeland A.C."/>
            <person name="Dhillon B."/>
            <person name="Glaser F."/>
            <person name="Hesse C.N."/>
            <person name="Kosti I."/>
            <person name="LaButti K."/>
            <person name="Lindquist E.A."/>
            <person name="Lucas S."/>
            <person name="Salamov A.A."/>
            <person name="Bradshaw R.E."/>
            <person name="Ciuffetti L."/>
            <person name="Hamelin R.C."/>
            <person name="Kema G.H.J."/>
            <person name="Lawrence C."/>
            <person name="Scott J.A."/>
            <person name="Spatafora J.W."/>
            <person name="Turgeon B.G."/>
            <person name="de Wit P.J.G.M."/>
            <person name="Zhong S."/>
            <person name="Goodwin S.B."/>
            <person name="Grigoriev I.V."/>
        </authorList>
    </citation>
    <scope>NUCLEOTIDE SEQUENCE [LARGE SCALE GENOMIC DNA]</scope>
    <source>
        <strain evidence="11">28A</strain>
    </source>
</reference>
<evidence type="ECO:0000256" key="2">
    <source>
        <dbReference type="ARBA" id="ARBA00010617"/>
    </source>
</evidence>
<dbReference type="InterPro" id="IPR001128">
    <property type="entry name" value="Cyt_P450"/>
</dbReference>
<dbReference type="GO" id="GO:0020037">
    <property type="term" value="F:heme binding"/>
    <property type="evidence" value="ECO:0007669"/>
    <property type="project" value="InterPro"/>
</dbReference>
<dbReference type="eggNOG" id="KOG0157">
    <property type="taxonomic scope" value="Eukaryota"/>
</dbReference>
<evidence type="ECO:0000256" key="4">
    <source>
        <dbReference type="ARBA" id="ARBA00022723"/>
    </source>
</evidence>
<dbReference type="Pfam" id="PF00067">
    <property type="entry name" value="p450"/>
    <property type="match status" value="1"/>
</dbReference>
<dbReference type="PRINTS" id="PR00385">
    <property type="entry name" value="P450"/>
</dbReference>
<evidence type="ECO:0000313" key="11">
    <source>
        <dbReference type="Proteomes" id="UP000016935"/>
    </source>
</evidence>
<keyword evidence="5 9" id="KW-0560">Oxidoreductase</keyword>
<dbReference type="STRING" id="671987.R0J2M2"/>
<accession>R0J2M2</accession>
<evidence type="ECO:0000256" key="9">
    <source>
        <dbReference type="RuleBase" id="RU000461"/>
    </source>
</evidence>
<sequence>MCTLGICTPIFSDAMRNMSVDQRSKDDTQLLTTELGDRVRYGPNRLLINTDEAFKGIYGHGKNVRKSKGYLRISLVPGVHPTLGTMDDREHGKLRRLLNQGLSDSHFRAFDSEMCRLALLFASSLGKRQDTFDPTLEAGEDQWSAPKNLAEWSDFFTFDVMSQLVFGMSYHMLTDATNHWIIDGVLGQMRRVSFLTTLPELQEMRFHHILFPEARKKAIRFSGKSREILETRRAREKTDTDGFKDDLFSKLLTAKDPETGESLSQAQLWAESNLLIIAGSDTSSTGIAALFFYLSRNPEAYSRVTREVRETFLSNDEISQGPKLSSCTYLRACIQEALRLNPAASGAMWREARAGGLDIVAENIHIPAGCEVGTGIFSLNHNAVYYPEPFAYKPERWIASESGEESVAKAKAAFATFSVGPRNCVGKNLAMIEISLAAAAVIRQYDFRQANSSLGKVGDGVGTEKGVYQTIWAFTSLKQGPYLQFRPVTSNGV</sequence>
<evidence type="ECO:0000256" key="6">
    <source>
        <dbReference type="ARBA" id="ARBA00023004"/>
    </source>
</evidence>
<feature type="binding site" description="axial binding residue" evidence="8">
    <location>
        <position position="424"/>
    </location>
    <ligand>
        <name>heme</name>
        <dbReference type="ChEBI" id="CHEBI:30413"/>
    </ligand>
    <ligandPart>
        <name>Fe</name>
        <dbReference type="ChEBI" id="CHEBI:18248"/>
    </ligandPart>
</feature>
<evidence type="ECO:0000256" key="8">
    <source>
        <dbReference type="PIRSR" id="PIRSR602401-1"/>
    </source>
</evidence>
<evidence type="ECO:0000313" key="10">
    <source>
        <dbReference type="EMBL" id="EOA91200.1"/>
    </source>
</evidence>
<dbReference type="GO" id="GO:0005506">
    <property type="term" value="F:iron ion binding"/>
    <property type="evidence" value="ECO:0007669"/>
    <property type="project" value="InterPro"/>
</dbReference>
<dbReference type="EMBL" id="KB908481">
    <property type="protein sequence ID" value="EOA91200.1"/>
    <property type="molecule type" value="Genomic_DNA"/>
</dbReference>
<dbReference type="InterPro" id="IPR036396">
    <property type="entry name" value="Cyt_P450_sf"/>
</dbReference>
<name>R0J2M2_EXST2</name>
<gene>
    <name evidence="10" type="ORF">SETTUDRAFT_177837</name>
</gene>
<dbReference type="PANTHER" id="PTHR24305">
    <property type="entry name" value="CYTOCHROME P450"/>
    <property type="match status" value="1"/>
</dbReference>
<dbReference type="HOGENOM" id="CLU_001570_14_11_1"/>
<comment type="similarity">
    <text evidence="2 9">Belongs to the cytochrome P450 family.</text>
</comment>
<evidence type="ECO:0000256" key="1">
    <source>
        <dbReference type="ARBA" id="ARBA00001971"/>
    </source>
</evidence>
<dbReference type="RefSeq" id="XP_008020528.1">
    <property type="nucleotide sequence ID" value="XM_008022337.1"/>
</dbReference>
<evidence type="ECO:0000256" key="3">
    <source>
        <dbReference type="ARBA" id="ARBA00022617"/>
    </source>
</evidence>
<evidence type="ECO:0000256" key="7">
    <source>
        <dbReference type="ARBA" id="ARBA00023033"/>
    </source>
</evidence>
<dbReference type="SUPFAM" id="SSF48264">
    <property type="entry name" value="Cytochrome P450"/>
    <property type="match status" value="1"/>
</dbReference>
<dbReference type="AlphaFoldDB" id="R0J2M2"/>
<dbReference type="PANTHER" id="PTHR24305:SF237">
    <property type="entry name" value="CYTOCHROME P450 MONOOXYGENASE ATNE-RELATED"/>
    <property type="match status" value="1"/>
</dbReference>
<keyword evidence="6 8" id="KW-0408">Iron</keyword>
<keyword evidence="7 9" id="KW-0503">Monooxygenase</keyword>
<dbReference type="PROSITE" id="PS00086">
    <property type="entry name" value="CYTOCHROME_P450"/>
    <property type="match status" value="1"/>
</dbReference>
<proteinExistence type="inferred from homology"/>
<dbReference type="InterPro" id="IPR050121">
    <property type="entry name" value="Cytochrome_P450_monoxygenase"/>
</dbReference>
<organism evidence="10 11">
    <name type="scientific">Exserohilum turcicum (strain 28A)</name>
    <name type="common">Northern leaf blight fungus</name>
    <name type="synonym">Setosphaeria turcica</name>
    <dbReference type="NCBI Taxonomy" id="671987"/>
    <lineage>
        <taxon>Eukaryota</taxon>
        <taxon>Fungi</taxon>
        <taxon>Dikarya</taxon>
        <taxon>Ascomycota</taxon>
        <taxon>Pezizomycotina</taxon>
        <taxon>Dothideomycetes</taxon>
        <taxon>Pleosporomycetidae</taxon>
        <taxon>Pleosporales</taxon>
        <taxon>Pleosporineae</taxon>
        <taxon>Pleosporaceae</taxon>
        <taxon>Exserohilum</taxon>
    </lineage>
</organism>
<dbReference type="GO" id="GO:0016705">
    <property type="term" value="F:oxidoreductase activity, acting on paired donors, with incorporation or reduction of molecular oxygen"/>
    <property type="evidence" value="ECO:0007669"/>
    <property type="project" value="InterPro"/>
</dbReference>
<dbReference type="GO" id="GO:0004497">
    <property type="term" value="F:monooxygenase activity"/>
    <property type="evidence" value="ECO:0007669"/>
    <property type="project" value="UniProtKB-KW"/>
</dbReference>
<evidence type="ECO:0000256" key="5">
    <source>
        <dbReference type="ARBA" id="ARBA00023002"/>
    </source>
</evidence>
<dbReference type="InterPro" id="IPR002401">
    <property type="entry name" value="Cyt_P450_E_grp-I"/>
</dbReference>
<reference evidence="10 11" key="2">
    <citation type="journal article" date="2013" name="PLoS Genet.">
        <title>Comparative genome structure, secondary metabolite, and effector coding capacity across Cochliobolus pathogens.</title>
        <authorList>
            <person name="Condon B.J."/>
            <person name="Leng Y."/>
            <person name="Wu D."/>
            <person name="Bushley K.E."/>
            <person name="Ohm R.A."/>
            <person name="Otillar R."/>
            <person name="Martin J."/>
            <person name="Schackwitz W."/>
            <person name="Grimwood J."/>
            <person name="MohdZainudin N."/>
            <person name="Xue C."/>
            <person name="Wang R."/>
            <person name="Manning V.A."/>
            <person name="Dhillon B."/>
            <person name="Tu Z.J."/>
            <person name="Steffenson B.J."/>
            <person name="Salamov A."/>
            <person name="Sun H."/>
            <person name="Lowry S."/>
            <person name="LaButti K."/>
            <person name="Han J."/>
            <person name="Copeland A."/>
            <person name="Lindquist E."/>
            <person name="Barry K."/>
            <person name="Schmutz J."/>
            <person name="Baker S.E."/>
            <person name="Ciuffetti L.M."/>
            <person name="Grigoriev I.V."/>
            <person name="Zhong S."/>
            <person name="Turgeon B.G."/>
        </authorList>
    </citation>
    <scope>NUCLEOTIDE SEQUENCE [LARGE SCALE GENOMIC DNA]</scope>
    <source>
        <strain evidence="11">28A</strain>
    </source>
</reference>
<keyword evidence="4 8" id="KW-0479">Metal-binding</keyword>
<keyword evidence="3 8" id="KW-0349">Heme</keyword>
<dbReference type="InterPro" id="IPR017972">
    <property type="entry name" value="Cyt_P450_CS"/>
</dbReference>